<protein>
    <submittedName>
        <fullName evidence="1">Uncharacterized protein</fullName>
    </submittedName>
</protein>
<dbReference type="Proteomes" id="UP000483820">
    <property type="component" value="Chromosome III"/>
</dbReference>
<name>A0A6A5H0J4_CAERE</name>
<proteinExistence type="predicted"/>
<evidence type="ECO:0000313" key="1">
    <source>
        <dbReference type="EMBL" id="KAF1760286.1"/>
    </source>
</evidence>
<sequence length="170" mass="20188">MLQNRLRPLQSLQPTFDGELNMSTTAIRVFRMQLIIHRNRRQIRILNIERRPRTFISSKSSKFSLEQRLALLNRFHLILPHRLRLRIEFPSEFLGNFRQECLPPNHEILLKIRVVISQSHMENPLGSEFLELLIHLLADFIEMLISLISESKHGEPYSRQITIARIQIFD</sequence>
<accession>A0A6A5H0J4</accession>
<reference evidence="1 2" key="1">
    <citation type="submission" date="2019-12" db="EMBL/GenBank/DDBJ databases">
        <title>Chromosome-level assembly of the Caenorhabditis remanei genome.</title>
        <authorList>
            <person name="Teterina A.A."/>
            <person name="Willis J.H."/>
            <person name="Phillips P.C."/>
        </authorList>
    </citation>
    <scope>NUCLEOTIDE SEQUENCE [LARGE SCALE GENOMIC DNA]</scope>
    <source>
        <strain evidence="1 2">PX506</strain>
        <tissue evidence="1">Whole organism</tissue>
    </source>
</reference>
<dbReference type="RefSeq" id="XP_053586453.1">
    <property type="nucleotide sequence ID" value="XM_053726876.1"/>
</dbReference>
<comment type="caution">
    <text evidence="1">The sequence shown here is derived from an EMBL/GenBank/DDBJ whole genome shotgun (WGS) entry which is preliminary data.</text>
</comment>
<organism evidence="1 2">
    <name type="scientific">Caenorhabditis remanei</name>
    <name type="common">Caenorhabditis vulgaris</name>
    <dbReference type="NCBI Taxonomy" id="31234"/>
    <lineage>
        <taxon>Eukaryota</taxon>
        <taxon>Metazoa</taxon>
        <taxon>Ecdysozoa</taxon>
        <taxon>Nematoda</taxon>
        <taxon>Chromadorea</taxon>
        <taxon>Rhabditida</taxon>
        <taxon>Rhabditina</taxon>
        <taxon>Rhabditomorpha</taxon>
        <taxon>Rhabditoidea</taxon>
        <taxon>Rhabditidae</taxon>
        <taxon>Peloderinae</taxon>
        <taxon>Caenorhabditis</taxon>
    </lineage>
</organism>
<dbReference type="EMBL" id="WUAV01000003">
    <property type="protein sequence ID" value="KAF1760286.1"/>
    <property type="molecule type" value="Genomic_DNA"/>
</dbReference>
<dbReference type="KEGG" id="crq:GCK72_008533"/>
<evidence type="ECO:0000313" key="2">
    <source>
        <dbReference type="Proteomes" id="UP000483820"/>
    </source>
</evidence>
<gene>
    <name evidence="1" type="ORF">GCK72_008533</name>
</gene>
<dbReference type="AlphaFoldDB" id="A0A6A5H0J4"/>
<dbReference type="GeneID" id="78774670"/>
<dbReference type="CTD" id="78774670"/>